<evidence type="ECO:0000313" key="1">
    <source>
        <dbReference type="EMBL" id="MBV4360370.1"/>
    </source>
</evidence>
<name>A0A9E2SGM9_9BACT</name>
<evidence type="ECO:0000313" key="2">
    <source>
        <dbReference type="Proteomes" id="UP000812270"/>
    </source>
</evidence>
<organism evidence="1 2">
    <name type="scientific">Pinibacter aurantiacus</name>
    <dbReference type="NCBI Taxonomy" id="2851599"/>
    <lineage>
        <taxon>Bacteria</taxon>
        <taxon>Pseudomonadati</taxon>
        <taxon>Bacteroidota</taxon>
        <taxon>Chitinophagia</taxon>
        <taxon>Chitinophagales</taxon>
        <taxon>Chitinophagaceae</taxon>
        <taxon>Pinibacter</taxon>
    </lineage>
</organism>
<dbReference type="AlphaFoldDB" id="A0A9E2SGM9"/>
<dbReference type="RefSeq" id="WP_217794683.1">
    <property type="nucleotide sequence ID" value="NZ_JAHSPG010000018.1"/>
</dbReference>
<keyword evidence="2" id="KW-1185">Reference proteome</keyword>
<sequence>MFSNFKDVYTNRQYAKEARQKFLAYFADNFPPVKSLKCKIDPHNHRIIASAKFCKRRLYARGYSLQKCFNHFVNEYEQKVLVAY</sequence>
<reference evidence="1" key="1">
    <citation type="submission" date="2021-06" db="EMBL/GenBank/DDBJ databases">
        <authorList>
            <person name="Huq M.A."/>
        </authorList>
    </citation>
    <scope>NUCLEOTIDE SEQUENCE</scope>
    <source>
        <strain evidence="1">MAH-26</strain>
    </source>
</reference>
<protein>
    <submittedName>
        <fullName evidence="1">Uncharacterized protein</fullName>
    </submittedName>
</protein>
<proteinExistence type="predicted"/>
<comment type="caution">
    <text evidence="1">The sequence shown here is derived from an EMBL/GenBank/DDBJ whole genome shotgun (WGS) entry which is preliminary data.</text>
</comment>
<dbReference type="EMBL" id="JAHSPG010000018">
    <property type="protein sequence ID" value="MBV4360370.1"/>
    <property type="molecule type" value="Genomic_DNA"/>
</dbReference>
<dbReference type="Proteomes" id="UP000812270">
    <property type="component" value="Unassembled WGS sequence"/>
</dbReference>
<gene>
    <name evidence="1" type="ORF">KTO63_24615</name>
</gene>
<accession>A0A9E2SGM9</accession>